<accession>A0A0K0DQ99</accession>
<dbReference type="Proteomes" id="UP000035642">
    <property type="component" value="Unassembled WGS sequence"/>
</dbReference>
<organism evidence="1 2">
    <name type="scientific">Angiostrongylus cantonensis</name>
    <name type="common">Rat lungworm</name>
    <dbReference type="NCBI Taxonomy" id="6313"/>
    <lineage>
        <taxon>Eukaryota</taxon>
        <taxon>Metazoa</taxon>
        <taxon>Ecdysozoa</taxon>
        <taxon>Nematoda</taxon>
        <taxon>Chromadorea</taxon>
        <taxon>Rhabditida</taxon>
        <taxon>Rhabditina</taxon>
        <taxon>Rhabditomorpha</taxon>
        <taxon>Strongyloidea</taxon>
        <taxon>Metastrongylidae</taxon>
        <taxon>Angiostrongylus</taxon>
    </lineage>
</organism>
<dbReference type="InterPro" id="IPR015421">
    <property type="entry name" value="PyrdxlP-dep_Trfase_major"/>
</dbReference>
<evidence type="ECO:0000313" key="2">
    <source>
        <dbReference type="WBParaSite" id="ACAC_0001393801-mRNA-1"/>
    </source>
</evidence>
<protein>
    <submittedName>
        <fullName evidence="2">Nitroreductase domain-containing protein</fullName>
    </submittedName>
</protein>
<proteinExistence type="predicted"/>
<evidence type="ECO:0000313" key="1">
    <source>
        <dbReference type="Proteomes" id="UP000035642"/>
    </source>
</evidence>
<dbReference type="WBParaSite" id="ACAC_0001393801-mRNA-1">
    <property type="protein sequence ID" value="ACAC_0001393801-mRNA-1"/>
    <property type="gene ID" value="ACAC_0001393801"/>
</dbReference>
<reference evidence="2" key="2">
    <citation type="submission" date="2017-02" db="UniProtKB">
        <authorList>
            <consortium name="WormBaseParasite"/>
        </authorList>
    </citation>
    <scope>IDENTIFICATION</scope>
</reference>
<dbReference type="Gene3D" id="3.40.640.10">
    <property type="entry name" value="Type I PLP-dependent aspartate aminotransferase-like (Major domain)"/>
    <property type="match status" value="1"/>
</dbReference>
<sequence>MPYLDHAGAALPTEQQIRDVLEFSLATRLANPHSNHHTAFATRLMMEDARARAVNNTKLTGPMFAYLRDSHNSVVGMREIVKDRADSILCVNLCEDLPIAASGSLFVMTAMSNFCGKKYDLSLIGELERKDSTHLLAPHIFAGGTVSQILVDTFHSVLKNQIEESLEHGTPNYFAVCTLSKGFADLKRYGKLHGKPLCRYSDR</sequence>
<dbReference type="AlphaFoldDB" id="A0A0K0DQ99"/>
<reference evidence="1" key="1">
    <citation type="submission" date="2012-09" db="EMBL/GenBank/DDBJ databases">
        <authorList>
            <person name="Martin A.A."/>
        </authorList>
    </citation>
    <scope>NUCLEOTIDE SEQUENCE</scope>
</reference>
<keyword evidence="1" id="KW-1185">Reference proteome</keyword>
<name>A0A0K0DQ99_ANGCA</name>
<dbReference type="STRING" id="6313.A0A0K0DQ99"/>